<dbReference type="EMBL" id="OZ019895">
    <property type="protein sequence ID" value="CAK9218993.1"/>
    <property type="molecule type" value="Genomic_DNA"/>
</dbReference>
<dbReference type="Pfam" id="PF00646">
    <property type="entry name" value="F-box"/>
    <property type="match status" value="1"/>
</dbReference>
<dbReference type="PANTHER" id="PTHR31672">
    <property type="entry name" value="BNACNNG10540D PROTEIN"/>
    <property type="match status" value="1"/>
</dbReference>
<protein>
    <recommendedName>
        <fullName evidence="1">F-box domain-containing protein</fullName>
    </recommendedName>
</protein>
<dbReference type="InterPro" id="IPR001810">
    <property type="entry name" value="F-box_dom"/>
</dbReference>
<name>A0ABP0UE91_9BRYO</name>
<dbReference type="SMART" id="SM00256">
    <property type="entry name" value="FBOX"/>
    <property type="match status" value="1"/>
</dbReference>
<organism evidence="2 3">
    <name type="scientific">Sphagnum troendelagicum</name>
    <dbReference type="NCBI Taxonomy" id="128251"/>
    <lineage>
        <taxon>Eukaryota</taxon>
        <taxon>Viridiplantae</taxon>
        <taxon>Streptophyta</taxon>
        <taxon>Embryophyta</taxon>
        <taxon>Bryophyta</taxon>
        <taxon>Sphagnophytina</taxon>
        <taxon>Sphagnopsida</taxon>
        <taxon>Sphagnales</taxon>
        <taxon>Sphagnaceae</taxon>
        <taxon>Sphagnum</taxon>
    </lineage>
</organism>
<keyword evidence="3" id="KW-1185">Reference proteome</keyword>
<feature type="domain" description="F-box" evidence="1">
    <location>
        <begin position="3"/>
        <end position="48"/>
    </location>
</feature>
<dbReference type="Gene3D" id="1.20.1280.50">
    <property type="match status" value="1"/>
</dbReference>
<gene>
    <name evidence="2" type="ORF">CSSPTR1EN2_LOCUS14262</name>
</gene>
<proteinExistence type="predicted"/>
<evidence type="ECO:0000313" key="3">
    <source>
        <dbReference type="Proteomes" id="UP001497512"/>
    </source>
</evidence>
<evidence type="ECO:0000313" key="2">
    <source>
        <dbReference type="EMBL" id="CAK9218993.1"/>
    </source>
</evidence>
<accession>A0ABP0UE91</accession>
<dbReference type="InterPro" id="IPR036047">
    <property type="entry name" value="F-box-like_dom_sf"/>
</dbReference>
<dbReference type="PANTHER" id="PTHR31672:SF2">
    <property type="entry name" value="F-BOX DOMAIN-CONTAINING PROTEIN"/>
    <property type="match status" value="1"/>
</dbReference>
<dbReference type="InterPro" id="IPR050796">
    <property type="entry name" value="SCF_F-box_component"/>
</dbReference>
<reference evidence="2" key="1">
    <citation type="submission" date="2024-02" db="EMBL/GenBank/DDBJ databases">
        <authorList>
            <consortium name="ELIXIR-Norway"/>
            <consortium name="Elixir Norway"/>
        </authorList>
    </citation>
    <scope>NUCLEOTIDE SEQUENCE</scope>
</reference>
<dbReference type="Proteomes" id="UP001497512">
    <property type="component" value="Chromosome 3"/>
</dbReference>
<dbReference type="PROSITE" id="PS50181">
    <property type="entry name" value="FBOX"/>
    <property type="match status" value="1"/>
</dbReference>
<dbReference type="SUPFAM" id="SSF81383">
    <property type="entry name" value="F-box domain"/>
    <property type="match status" value="1"/>
</dbReference>
<evidence type="ECO:0000259" key="1">
    <source>
        <dbReference type="PROSITE" id="PS50181"/>
    </source>
</evidence>
<sequence length="364" mass="42120">MEHKTLSHLPNEVLENIFVRLPLKYIVRLRCLSRYWRSTLFSNRFQKLNAALPTPRIAIFKVRTLCRLRSANVSRIFQVCVYDVSAKEWCKIPIHGTPPLNLEAILHVDGGIICWKAFHQIHQDRFSVCNPVIGIWRELPPLLDGSEFHTLEKMVCDTDTGTYKLQLRTSGCNCRRGSGCTNSHDSVKIFDSSIGSWSIGDLNALEVPQSQSTRRQVQDANRERIDVSAIREKRPKTVYQTVYHGHSQDQQYILSLNSDTRGIWEWEGEGMMRGPGLMKVCSLPVGSQFIAHKNYFYVHDEIFMILTVFEPPDSPDLKQVRVLTFQTSTQTWDERWPQELASYKLKHWDFEDDLMFEPSFSAIP</sequence>